<dbReference type="PANTHER" id="PTHR33885">
    <property type="entry name" value="PHAGE SHOCK PROTEIN C"/>
    <property type="match status" value="1"/>
</dbReference>
<dbReference type="Pfam" id="PF04024">
    <property type="entry name" value="PspC"/>
    <property type="match status" value="1"/>
</dbReference>
<evidence type="ECO:0000313" key="10">
    <source>
        <dbReference type="Proteomes" id="UP000199025"/>
    </source>
</evidence>
<sequence length="103" mass="10720">MPTWSNSRSGVETGVGSGPFPDVPAGRGAHHGVMTNSVHTTRKLRRSTTDRMLSGVCAGWADYLGVDVSVVRIAAVAATVFSAGTAAIIYAACWLLTPEDTAE</sequence>
<reference evidence="9 10" key="1">
    <citation type="submission" date="2016-10" db="EMBL/GenBank/DDBJ databases">
        <authorList>
            <person name="de Groot N.N."/>
        </authorList>
    </citation>
    <scope>NUCLEOTIDE SEQUENCE [LARGE SCALE GENOMIC DNA]</scope>
    <source>
        <strain evidence="9 10">DSM 44468</strain>
    </source>
</reference>
<evidence type="ECO:0000256" key="1">
    <source>
        <dbReference type="ARBA" id="ARBA00004162"/>
    </source>
</evidence>
<evidence type="ECO:0000256" key="5">
    <source>
        <dbReference type="ARBA" id="ARBA00023136"/>
    </source>
</evidence>
<proteinExistence type="predicted"/>
<dbReference type="PANTHER" id="PTHR33885:SF3">
    <property type="entry name" value="PHAGE SHOCK PROTEIN C"/>
    <property type="match status" value="1"/>
</dbReference>
<evidence type="ECO:0000256" key="6">
    <source>
        <dbReference type="SAM" id="MobiDB-lite"/>
    </source>
</evidence>
<evidence type="ECO:0000313" key="9">
    <source>
        <dbReference type="EMBL" id="SFK90663.1"/>
    </source>
</evidence>
<accession>A0A1I4DCB8</accession>
<feature type="compositionally biased region" description="Polar residues" evidence="6">
    <location>
        <begin position="1"/>
        <end position="10"/>
    </location>
</feature>
<feature type="transmembrane region" description="Helical" evidence="7">
    <location>
        <begin position="73"/>
        <end position="97"/>
    </location>
</feature>
<protein>
    <submittedName>
        <fullName evidence="9">Phage shock protein PspC (Stress-responsive transcriptional regulator)</fullName>
    </submittedName>
</protein>
<keyword evidence="2" id="KW-1003">Cell membrane</keyword>
<comment type="subcellular location">
    <subcellularLocation>
        <location evidence="1">Cell membrane</location>
        <topology evidence="1">Single-pass membrane protein</topology>
    </subcellularLocation>
</comment>
<organism evidence="9 10">
    <name type="scientific">Amycolatopsis sacchari</name>
    <dbReference type="NCBI Taxonomy" id="115433"/>
    <lineage>
        <taxon>Bacteria</taxon>
        <taxon>Bacillati</taxon>
        <taxon>Actinomycetota</taxon>
        <taxon>Actinomycetes</taxon>
        <taxon>Pseudonocardiales</taxon>
        <taxon>Pseudonocardiaceae</taxon>
        <taxon>Amycolatopsis</taxon>
    </lineage>
</organism>
<evidence type="ECO:0000259" key="8">
    <source>
        <dbReference type="Pfam" id="PF04024"/>
    </source>
</evidence>
<feature type="domain" description="Phage shock protein PspC N-terminal" evidence="8">
    <location>
        <begin position="42"/>
        <end position="99"/>
    </location>
</feature>
<dbReference type="GO" id="GO:0005886">
    <property type="term" value="C:plasma membrane"/>
    <property type="evidence" value="ECO:0007669"/>
    <property type="project" value="UniProtKB-SubCell"/>
</dbReference>
<dbReference type="AlphaFoldDB" id="A0A1I4DCB8"/>
<keyword evidence="3 7" id="KW-0812">Transmembrane</keyword>
<dbReference type="InterPro" id="IPR052027">
    <property type="entry name" value="PspC"/>
</dbReference>
<feature type="region of interest" description="Disordered" evidence="6">
    <location>
        <begin position="1"/>
        <end position="41"/>
    </location>
</feature>
<dbReference type="STRING" id="115433.SAMN05421835_1442"/>
<keyword evidence="10" id="KW-1185">Reference proteome</keyword>
<evidence type="ECO:0000256" key="7">
    <source>
        <dbReference type="SAM" id="Phobius"/>
    </source>
</evidence>
<dbReference type="EMBL" id="FORP01000044">
    <property type="protein sequence ID" value="SFK90663.1"/>
    <property type="molecule type" value="Genomic_DNA"/>
</dbReference>
<keyword evidence="4 7" id="KW-1133">Transmembrane helix</keyword>
<evidence type="ECO:0000256" key="2">
    <source>
        <dbReference type="ARBA" id="ARBA00022475"/>
    </source>
</evidence>
<keyword evidence="5 7" id="KW-0472">Membrane</keyword>
<evidence type="ECO:0000256" key="4">
    <source>
        <dbReference type="ARBA" id="ARBA00022989"/>
    </source>
</evidence>
<dbReference type="Proteomes" id="UP000199025">
    <property type="component" value="Unassembled WGS sequence"/>
</dbReference>
<gene>
    <name evidence="9" type="ORF">SAMN05421835_1442</name>
</gene>
<evidence type="ECO:0000256" key="3">
    <source>
        <dbReference type="ARBA" id="ARBA00022692"/>
    </source>
</evidence>
<name>A0A1I4DCB8_9PSEU</name>
<dbReference type="InterPro" id="IPR007168">
    <property type="entry name" value="Phageshock_PspC_N"/>
</dbReference>